<feature type="region of interest" description="Disordered" evidence="1">
    <location>
        <begin position="122"/>
        <end position="168"/>
    </location>
</feature>
<feature type="compositionally biased region" description="Basic and acidic residues" evidence="1">
    <location>
        <begin position="55"/>
        <end position="70"/>
    </location>
</feature>
<dbReference type="AlphaFoldDB" id="A0A9Q0QNH3"/>
<reference evidence="2" key="1">
    <citation type="journal article" date="2023" name="Plant J.">
        <title>The genome of the king protea, Protea cynaroides.</title>
        <authorList>
            <person name="Chang J."/>
            <person name="Duong T.A."/>
            <person name="Schoeman C."/>
            <person name="Ma X."/>
            <person name="Roodt D."/>
            <person name="Barker N."/>
            <person name="Li Z."/>
            <person name="Van de Peer Y."/>
            <person name="Mizrachi E."/>
        </authorList>
    </citation>
    <scope>NUCLEOTIDE SEQUENCE</scope>
    <source>
        <tissue evidence="2">Young leaves</tissue>
    </source>
</reference>
<accession>A0A9Q0QNH3</accession>
<feature type="compositionally biased region" description="Acidic residues" evidence="1">
    <location>
        <begin position="42"/>
        <end position="54"/>
    </location>
</feature>
<feature type="compositionally biased region" description="Polar residues" evidence="1">
    <location>
        <begin position="91"/>
        <end position="102"/>
    </location>
</feature>
<dbReference type="Proteomes" id="UP001141806">
    <property type="component" value="Unassembled WGS sequence"/>
</dbReference>
<name>A0A9Q0QNH3_9MAGN</name>
<keyword evidence="3" id="KW-1185">Reference proteome</keyword>
<comment type="caution">
    <text evidence="2">The sequence shown here is derived from an EMBL/GenBank/DDBJ whole genome shotgun (WGS) entry which is preliminary data.</text>
</comment>
<protein>
    <submittedName>
        <fullName evidence="2">Uncharacterized protein</fullName>
    </submittedName>
</protein>
<organism evidence="2 3">
    <name type="scientific">Protea cynaroides</name>
    <dbReference type="NCBI Taxonomy" id="273540"/>
    <lineage>
        <taxon>Eukaryota</taxon>
        <taxon>Viridiplantae</taxon>
        <taxon>Streptophyta</taxon>
        <taxon>Embryophyta</taxon>
        <taxon>Tracheophyta</taxon>
        <taxon>Spermatophyta</taxon>
        <taxon>Magnoliopsida</taxon>
        <taxon>Proteales</taxon>
        <taxon>Proteaceae</taxon>
        <taxon>Protea</taxon>
    </lineage>
</organism>
<gene>
    <name evidence="2" type="ORF">NE237_017713</name>
</gene>
<proteinExistence type="predicted"/>
<evidence type="ECO:0000313" key="2">
    <source>
        <dbReference type="EMBL" id="KAJ4965864.1"/>
    </source>
</evidence>
<evidence type="ECO:0000256" key="1">
    <source>
        <dbReference type="SAM" id="MobiDB-lite"/>
    </source>
</evidence>
<dbReference type="EMBL" id="JAMYWD010000007">
    <property type="protein sequence ID" value="KAJ4965864.1"/>
    <property type="molecule type" value="Genomic_DNA"/>
</dbReference>
<feature type="compositionally biased region" description="Basic residues" evidence="1">
    <location>
        <begin position="159"/>
        <end position="168"/>
    </location>
</feature>
<feature type="region of interest" description="Disordered" evidence="1">
    <location>
        <begin position="42"/>
        <end position="105"/>
    </location>
</feature>
<sequence length="168" mass="18573">MLSDPMMMEASLQSGGNRLAGIPNSQGHVSEIGYKAWANVTDNEESENLEEEEYLSNKDLEQPQVQHKDSQMPTTNACSPIPMDENGFKGPTSTLHGSGSSRVTRDDVGTFEVSFNEMETVNATLSGERHKEASFSQVRPRRERSNRTQVTKLDLGKNGGRKNKNVSK</sequence>
<evidence type="ECO:0000313" key="3">
    <source>
        <dbReference type="Proteomes" id="UP001141806"/>
    </source>
</evidence>